<dbReference type="EMBL" id="JAVRRD010000027">
    <property type="protein sequence ID" value="KAK5047093.1"/>
    <property type="molecule type" value="Genomic_DNA"/>
</dbReference>
<dbReference type="Gene3D" id="3.40.50.1820">
    <property type="entry name" value="alpha/beta hydrolase"/>
    <property type="match status" value="1"/>
</dbReference>
<dbReference type="InterPro" id="IPR029058">
    <property type="entry name" value="AB_hydrolase_fold"/>
</dbReference>
<accession>A0AAV9N018</accession>
<feature type="domain" description="Alpha/beta hydrolase fold-3" evidence="2">
    <location>
        <begin position="89"/>
        <end position="301"/>
    </location>
</feature>
<dbReference type="PANTHER" id="PTHR48081:SF8">
    <property type="entry name" value="ALPHA_BETA HYDROLASE FOLD-3 DOMAIN-CONTAINING PROTEIN-RELATED"/>
    <property type="match status" value="1"/>
</dbReference>
<reference evidence="3 4" key="1">
    <citation type="submission" date="2023-08" db="EMBL/GenBank/DDBJ databases">
        <title>Black Yeasts Isolated from many extreme environments.</title>
        <authorList>
            <person name="Coleine C."/>
            <person name="Stajich J.E."/>
            <person name="Selbmann L."/>
        </authorList>
    </citation>
    <scope>NUCLEOTIDE SEQUENCE [LARGE SCALE GENOMIC DNA]</scope>
    <source>
        <strain evidence="3 4">CCFEE 5792</strain>
    </source>
</reference>
<evidence type="ECO:0000259" key="2">
    <source>
        <dbReference type="Pfam" id="PF07859"/>
    </source>
</evidence>
<sequence length="324" mass="35112">MAPPFDPEFAAAFEPFIPFLAAQPKPAIHDIQARRERCKQVLVPLANAVPLSPDIEITVHHVASYDGHKIEVHEFRKKSATSTTSTSAVVHAHGGGMIVADVHTFKHLVAMIVEKTGVPFFSVDYRSAPEVTGTSLVDDCYAALLWLKENAVKFNIDPARIGVAGESAGGGIAAGVALKARDEGLSPPLAKQVLTYPMLDDRNNKPIEFIEALQPSWSLNDNITGWTALLGKDKAGIPDADVSEYSAPARAKSVKGLPSTYIDVGTLDIFREEDMLYASRIAAENIDCEFHLYPGVPHGFELIALQSGIVQQAFQNRIKAILSF</sequence>
<name>A0AAV9N018_9EURO</name>
<proteinExistence type="predicted"/>
<protein>
    <recommendedName>
        <fullName evidence="2">Alpha/beta hydrolase fold-3 domain-containing protein</fullName>
    </recommendedName>
</protein>
<dbReference type="PANTHER" id="PTHR48081">
    <property type="entry name" value="AB HYDROLASE SUPERFAMILY PROTEIN C4A8.06C"/>
    <property type="match status" value="1"/>
</dbReference>
<evidence type="ECO:0000256" key="1">
    <source>
        <dbReference type="ARBA" id="ARBA00022801"/>
    </source>
</evidence>
<dbReference type="RefSeq" id="XP_064702660.1">
    <property type="nucleotide sequence ID" value="XM_064850591.1"/>
</dbReference>
<comment type="caution">
    <text evidence="3">The sequence shown here is derived from an EMBL/GenBank/DDBJ whole genome shotgun (WGS) entry which is preliminary data.</text>
</comment>
<dbReference type="Proteomes" id="UP001358417">
    <property type="component" value="Unassembled WGS sequence"/>
</dbReference>
<keyword evidence="4" id="KW-1185">Reference proteome</keyword>
<dbReference type="GeneID" id="89975204"/>
<evidence type="ECO:0000313" key="3">
    <source>
        <dbReference type="EMBL" id="KAK5047093.1"/>
    </source>
</evidence>
<organism evidence="3 4">
    <name type="scientific">Exophiala bonariae</name>
    <dbReference type="NCBI Taxonomy" id="1690606"/>
    <lineage>
        <taxon>Eukaryota</taxon>
        <taxon>Fungi</taxon>
        <taxon>Dikarya</taxon>
        <taxon>Ascomycota</taxon>
        <taxon>Pezizomycotina</taxon>
        <taxon>Eurotiomycetes</taxon>
        <taxon>Chaetothyriomycetidae</taxon>
        <taxon>Chaetothyriales</taxon>
        <taxon>Herpotrichiellaceae</taxon>
        <taxon>Exophiala</taxon>
    </lineage>
</organism>
<dbReference type="SUPFAM" id="SSF53474">
    <property type="entry name" value="alpha/beta-Hydrolases"/>
    <property type="match status" value="1"/>
</dbReference>
<dbReference type="GO" id="GO:0016787">
    <property type="term" value="F:hydrolase activity"/>
    <property type="evidence" value="ECO:0007669"/>
    <property type="project" value="UniProtKB-KW"/>
</dbReference>
<gene>
    <name evidence="3" type="ORF">LTR84_007036</name>
</gene>
<keyword evidence="1" id="KW-0378">Hydrolase</keyword>
<evidence type="ECO:0000313" key="4">
    <source>
        <dbReference type="Proteomes" id="UP001358417"/>
    </source>
</evidence>
<dbReference type="AlphaFoldDB" id="A0AAV9N018"/>
<dbReference type="InterPro" id="IPR013094">
    <property type="entry name" value="AB_hydrolase_3"/>
</dbReference>
<dbReference type="InterPro" id="IPR050300">
    <property type="entry name" value="GDXG_lipolytic_enzyme"/>
</dbReference>
<dbReference type="Pfam" id="PF07859">
    <property type="entry name" value="Abhydrolase_3"/>
    <property type="match status" value="1"/>
</dbReference>